<evidence type="ECO:0000313" key="2">
    <source>
        <dbReference type="Proteomes" id="UP000325827"/>
    </source>
</evidence>
<dbReference type="AlphaFoldDB" id="A0A5J5IY39"/>
<organism evidence="1 2">
    <name type="scientific">Microbacterium rhizomatis</name>
    <dbReference type="NCBI Taxonomy" id="1631477"/>
    <lineage>
        <taxon>Bacteria</taxon>
        <taxon>Bacillati</taxon>
        <taxon>Actinomycetota</taxon>
        <taxon>Actinomycetes</taxon>
        <taxon>Micrococcales</taxon>
        <taxon>Microbacteriaceae</taxon>
        <taxon>Microbacterium</taxon>
    </lineage>
</organism>
<name>A0A5J5IY39_9MICO</name>
<dbReference type="RefSeq" id="WP_150450441.1">
    <property type="nucleotide sequence ID" value="NZ_VYSA01000006.1"/>
</dbReference>
<dbReference type="OrthoDB" id="5119511at2"/>
<evidence type="ECO:0000313" key="1">
    <source>
        <dbReference type="EMBL" id="KAA9104982.1"/>
    </source>
</evidence>
<keyword evidence="2" id="KW-1185">Reference proteome</keyword>
<accession>A0A5J5IY39</accession>
<dbReference type="Proteomes" id="UP000325827">
    <property type="component" value="Unassembled WGS sequence"/>
</dbReference>
<protein>
    <submittedName>
        <fullName evidence="1">Uncharacterized protein</fullName>
    </submittedName>
</protein>
<gene>
    <name evidence="1" type="ORF">F6B43_18205</name>
</gene>
<comment type="caution">
    <text evidence="1">The sequence shown here is derived from an EMBL/GenBank/DDBJ whole genome shotgun (WGS) entry which is preliminary data.</text>
</comment>
<proteinExistence type="predicted"/>
<reference evidence="2" key="1">
    <citation type="submission" date="2019-09" db="EMBL/GenBank/DDBJ databases">
        <title>Mumia zhuanghuii sp. nov. isolated from the intestinal contents of plateau pika (Ochotona curzoniae) in the Qinghai-Tibet plateau of China.</title>
        <authorList>
            <person name="Tian Z."/>
        </authorList>
    </citation>
    <scope>NUCLEOTIDE SEQUENCE [LARGE SCALE GENOMIC DNA]</scope>
    <source>
        <strain evidence="2">JCM 30598</strain>
    </source>
</reference>
<dbReference type="EMBL" id="VYSA01000006">
    <property type="protein sequence ID" value="KAA9104982.1"/>
    <property type="molecule type" value="Genomic_DNA"/>
</dbReference>
<sequence>MMILTYAGTELMTGDALARAVLEYCAALAEEGAAETLEIPVLRLDGSMATATLVVGPASQIVAMTVDTTFPELEDAATLDHLMTRTRAHRPVLRASATPPVAEIGEV</sequence>